<dbReference type="GO" id="GO:0042721">
    <property type="term" value="C:TIM22 mitochondrial import inner membrane insertion complex"/>
    <property type="evidence" value="ECO:0007669"/>
    <property type="project" value="InterPro"/>
</dbReference>
<dbReference type="InterPro" id="IPR019322">
    <property type="entry name" value="TIMM29"/>
</dbReference>
<dbReference type="PANTHER" id="PTHR21435">
    <property type="entry name" value="MITOCHONDRIAL IMPORT INNER MEMBRANE TRANSLOCASE SUBUNIT TIM29"/>
    <property type="match status" value="1"/>
</dbReference>
<dbReference type="Pfam" id="PF10171">
    <property type="entry name" value="Tim29"/>
    <property type="match status" value="1"/>
</dbReference>
<dbReference type="AlphaFoldDB" id="A0A851CKE6"/>
<evidence type="ECO:0000313" key="1">
    <source>
        <dbReference type="EMBL" id="NWI56680.1"/>
    </source>
</evidence>
<sequence length="73" mass="8151">GVVAVAREDPHGRDPALYSALCPHLRPRAGGALLDVGFWGRWWFLEAALRDCDVNEEELGGLPLDPRELRSER</sequence>
<gene>
    <name evidence="1" type="primary">Timm29</name>
    <name evidence="1" type="ORF">CALVIR_R15070</name>
</gene>
<accession>A0A851CKE6</accession>
<comment type="caution">
    <text evidence="1">The sequence shown here is derived from an EMBL/GenBank/DDBJ whole genome shotgun (WGS) entry which is preliminary data.</text>
</comment>
<organism evidence="1 2">
    <name type="scientific">Calyptomena viridis</name>
    <name type="common">Lesser green broadbill</name>
    <dbReference type="NCBI Taxonomy" id="135972"/>
    <lineage>
        <taxon>Eukaryota</taxon>
        <taxon>Metazoa</taxon>
        <taxon>Chordata</taxon>
        <taxon>Craniata</taxon>
        <taxon>Vertebrata</taxon>
        <taxon>Euteleostomi</taxon>
        <taxon>Archelosauria</taxon>
        <taxon>Archosauria</taxon>
        <taxon>Dinosauria</taxon>
        <taxon>Saurischia</taxon>
        <taxon>Theropoda</taxon>
        <taxon>Coelurosauria</taxon>
        <taxon>Aves</taxon>
        <taxon>Neognathae</taxon>
        <taxon>Neoaves</taxon>
        <taxon>Telluraves</taxon>
        <taxon>Australaves</taxon>
        <taxon>Passeriformes</taxon>
        <taxon>Eurylaimidae</taxon>
        <taxon>Calyptomena</taxon>
    </lineage>
</organism>
<feature type="non-terminal residue" evidence="1">
    <location>
        <position position="73"/>
    </location>
</feature>
<reference evidence="1" key="1">
    <citation type="submission" date="2019-10" db="EMBL/GenBank/DDBJ databases">
        <title>Bird 10,000 Genomes (B10K) Project - Family phase.</title>
        <authorList>
            <person name="Zhang G."/>
        </authorList>
    </citation>
    <scope>NUCLEOTIDE SEQUENCE</scope>
    <source>
        <strain evidence="1">B10K-DU-002-55</strain>
        <tissue evidence="1">Muscle</tissue>
    </source>
</reference>
<dbReference type="Proteomes" id="UP000642973">
    <property type="component" value="Unassembled WGS sequence"/>
</dbReference>
<dbReference type="GO" id="GO:0045039">
    <property type="term" value="P:protein insertion into mitochondrial inner membrane"/>
    <property type="evidence" value="ECO:0007669"/>
    <property type="project" value="TreeGrafter"/>
</dbReference>
<proteinExistence type="predicted"/>
<keyword evidence="2" id="KW-1185">Reference proteome</keyword>
<dbReference type="PANTHER" id="PTHR21435:SF1">
    <property type="entry name" value="MITOCHONDRIAL IMPORT INNER MEMBRANE TRANSLOCASE SUBUNIT TIM29"/>
    <property type="match status" value="1"/>
</dbReference>
<name>A0A851CKE6_CALVR</name>
<dbReference type="EMBL" id="WEIV01019818">
    <property type="protein sequence ID" value="NWI56680.1"/>
    <property type="molecule type" value="Genomic_DNA"/>
</dbReference>
<protein>
    <submittedName>
        <fullName evidence="1">TIM29 translocase</fullName>
    </submittedName>
</protein>
<feature type="non-terminal residue" evidence="1">
    <location>
        <position position="1"/>
    </location>
</feature>
<evidence type="ECO:0000313" key="2">
    <source>
        <dbReference type="Proteomes" id="UP000642973"/>
    </source>
</evidence>